<protein>
    <submittedName>
        <fullName evidence="1">Uncharacterized protein</fullName>
    </submittedName>
</protein>
<evidence type="ECO:0000313" key="1">
    <source>
        <dbReference type="EMBL" id="RRT35133.1"/>
    </source>
</evidence>
<comment type="caution">
    <text evidence="1">The sequence shown here is derived from an EMBL/GenBank/DDBJ whole genome shotgun (WGS) entry which is preliminary data.</text>
</comment>
<dbReference type="AlphaFoldDB" id="A0A426X6M9"/>
<reference evidence="1 2" key="1">
    <citation type="journal article" date="2014" name="Agronomy (Basel)">
        <title>A Draft Genome Sequence for Ensete ventricosum, the Drought-Tolerant Tree Against Hunger.</title>
        <authorList>
            <person name="Harrison J."/>
            <person name="Moore K.A."/>
            <person name="Paszkiewicz K."/>
            <person name="Jones T."/>
            <person name="Grant M."/>
            <person name="Ambacheew D."/>
            <person name="Muzemil S."/>
            <person name="Studholme D.J."/>
        </authorList>
    </citation>
    <scope>NUCLEOTIDE SEQUENCE [LARGE SCALE GENOMIC DNA]</scope>
</reference>
<proteinExistence type="predicted"/>
<accession>A0A426X6M9</accession>
<name>A0A426X6M9_ENSVE</name>
<dbReference type="EMBL" id="AMZH03025520">
    <property type="protein sequence ID" value="RRT35133.1"/>
    <property type="molecule type" value="Genomic_DNA"/>
</dbReference>
<sequence length="66" mass="7597">MLPFPAAASLKVQRNRRHGASSLVINPPAIIYLDWDWDAFTQSHCIYRSLQLAVVLHPHRAPHRQQ</sequence>
<gene>
    <name evidence="1" type="ORF">B296_00052943</name>
</gene>
<evidence type="ECO:0000313" key="2">
    <source>
        <dbReference type="Proteomes" id="UP000287651"/>
    </source>
</evidence>
<dbReference type="Proteomes" id="UP000287651">
    <property type="component" value="Unassembled WGS sequence"/>
</dbReference>
<organism evidence="1 2">
    <name type="scientific">Ensete ventricosum</name>
    <name type="common">Abyssinian banana</name>
    <name type="synonym">Musa ensete</name>
    <dbReference type="NCBI Taxonomy" id="4639"/>
    <lineage>
        <taxon>Eukaryota</taxon>
        <taxon>Viridiplantae</taxon>
        <taxon>Streptophyta</taxon>
        <taxon>Embryophyta</taxon>
        <taxon>Tracheophyta</taxon>
        <taxon>Spermatophyta</taxon>
        <taxon>Magnoliopsida</taxon>
        <taxon>Liliopsida</taxon>
        <taxon>Zingiberales</taxon>
        <taxon>Musaceae</taxon>
        <taxon>Ensete</taxon>
    </lineage>
</organism>